<keyword evidence="11" id="KW-0793">Thylakoid</keyword>
<evidence type="ECO:0000256" key="4">
    <source>
        <dbReference type="ARBA" id="ARBA00022781"/>
    </source>
</evidence>
<comment type="subunit">
    <text evidence="11">F-type ATPases have 2 components, F(1) - the catalytic core - and F(0) - the membrane proton channel. F(1) has five subunits: alpha(3), beta(3), gamma(1), delta(1), epsilon(1). F(0) has four main subunits: a(1), b(1), b'(1) and c(10-14). The alpha and beta chains form an alternating ring which encloses part of the gamma chain. F(1) is attached to F(0) by a central stalk formed by the gamma and epsilon chains, while a peripheral stalk is formed by the delta, b and b' chains.</text>
</comment>
<evidence type="ECO:0000256" key="12">
    <source>
        <dbReference type="RuleBase" id="RU003848"/>
    </source>
</evidence>
<evidence type="ECO:0000256" key="11">
    <source>
        <dbReference type="HAMAP-Rule" id="MF_01398"/>
    </source>
</evidence>
<keyword evidence="8 11" id="KW-0066">ATP synthesis</keyword>
<dbReference type="HAMAP" id="MF_01398">
    <property type="entry name" value="ATP_synth_b_bprime"/>
    <property type="match status" value="1"/>
</dbReference>
<evidence type="ECO:0000256" key="8">
    <source>
        <dbReference type="ARBA" id="ARBA00023310"/>
    </source>
</evidence>
<dbReference type="CDD" id="cd06503">
    <property type="entry name" value="ATP-synt_Fo_b"/>
    <property type="match status" value="1"/>
</dbReference>
<dbReference type="AlphaFoldDB" id="A0AAE4JYL4"/>
<comment type="function">
    <text evidence="11">Component of the F(0) channel, it forms part of the peripheral stalk, linking F(1) to F(0).</text>
</comment>
<gene>
    <name evidence="11" type="primary">atpF</name>
    <name evidence="14" type="ORF">RIF25_16000</name>
</gene>
<dbReference type="SUPFAM" id="SSF81573">
    <property type="entry name" value="F1F0 ATP synthase subunit B, membrane domain"/>
    <property type="match status" value="1"/>
</dbReference>
<dbReference type="PANTHER" id="PTHR34264:SF3">
    <property type="entry name" value="ATP SYNTHASE SUBUNIT B, CHLOROPLASTIC"/>
    <property type="match status" value="1"/>
</dbReference>
<dbReference type="RefSeq" id="WP_322879510.1">
    <property type="nucleotide sequence ID" value="NZ_JAVMIP010000026.1"/>
</dbReference>
<keyword evidence="4 11" id="KW-0375">Hydrogen ion transport</keyword>
<protein>
    <recommendedName>
        <fullName evidence="11">ATP synthase subunit b</fullName>
    </recommendedName>
    <alternativeName>
        <fullName evidence="11">ATP synthase F(0) sector subunit b</fullName>
    </alternativeName>
    <alternativeName>
        <fullName evidence="11">ATPase subunit I</fullName>
    </alternativeName>
    <alternativeName>
        <fullName evidence="11">F-type ATPase subunit b</fullName>
        <shortName evidence="11">F-ATPase subunit b</shortName>
    </alternativeName>
</protein>
<organism evidence="14 15">
    <name type="scientific">Pseudocalidococcus azoricus BACA0444</name>
    <dbReference type="NCBI Taxonomy" id="2918990"/>
    <lineage>
        <taxon>Bacteria</taxon>
        <taxon>Bacillati</taxon>
        <taxon>Cyanobacteriota</taxon>
        <taxon>Cyanophyceae</taxon>
        <taxon>Acaryochloridales</taxon>
        <taxon>Thermosynechococcaceae</taxon>
        <taxon>Pseudocalidococcus</taxon>
        <taxon>Pseudocalidococcus azoricus</taxon>
    </lineage>
</organism>
<keyword evidence="6 11" id="KW-0406">Ion transport</keyword>
<keyword evidence="15" id="KW-1185">Reference proteome</keyword>
<keyword evidence="5 11" id="KW-1133">Transmembrane helix</keyword>
<dbReference type="GO" id="GO:0012505">
    <property type="term" value="C:endomembrane system"/>
    <property type="evidence" value="ECO:0007669"/>
    <property type="project" value="UniProtKB-SubCell"/>
</dbReference>
<dbReference type="InterPro" id="IPR002146">
    <property type="entry name" value="ATP_synth_b/b'su_bac/chlpt"/>
</dbReference>
<evidence type="ECO:0000313" key="15">
    <source>
        <dbReference type="Proteomes" id="UP001268256"/>
    </source>
</evidence>
<dbReference type="Proteomes" id="UP001268256">
    <property type="component" value="Unassembled WGS sequence"/>
</dbReference>
<evidence type="ECO:0000256" key="10">
    <source>
        <dbReference type="ARBA" id="ARBA00037847"/>
    </source>
</evidence>
<comment type="caution">
    <text evidence="14">The sequence shown here is derived from an EMBL/GenBank/DDBJ whole genome shotgun (WGS) entry which is preliminary data.</text>
</comment>
<dbReference type="Pfam" id="PF00430">
    <property type="entry name" value="ATP-synt_B"/>
    <property type="match status" value="1"/>
</dbReference>
<dbReference type="EMBL" id="JAVMIP010000026">
    <property type="protein sequence ID" value="MDS3862303.1"/>
    <property type="molecule type" value="Genomic_DNA"/>
</dbReference>
<evidence type="ECO:0000256" key="1">
    <source>
        <dbReference type="ARBA" id="ARBA00022448"/>
    </source>
</evidence>
<evidence type="ECO:0000256" key="13">
    <source>
        <dbReference type="SAM" id="Coils"/>
    </source>
</evidence>
<dbReference type="GO" id="GO:0045259">
    <property type="term" value="C:proton-transporting ATP synthase complex"/>
    <property type="evidence" value="ECO:0007669"/>
    <property type="project" value="UniProtKB-KW"/>
</dbReference>
<dbReference type="NCBIfam" id="NF005606">
    <property type="entry name" value="PRK07352.1"/>
    <property type="match status" value="1"/>
</dbReference>
<dbReference type="InterPro" id="IPR028987">
    <property type="entry name" value="ATP_synth_B-like_membr_sf"/>
</dbReference>
<comment type="function">
    <text evidence="9 11">F(1)F(0) ATP synthase produces ATP from ADP in the presence of a proton or sodium gradient. F-type ATPases consist of two structural domains, F(1) containing the extramembraneous catalytic core and F(0) containing the membrane proton channel, linked together by a central stalk and a peripheral stalk. During catalysis, ATP synthesis in the catalytic domain of F(1) is coupled via a rotary mechanism of the central stalk subunits to proton translocation.</text>
</comment>
<sequence length="176" mass="19375">MDAVWILATEEAGHFGLNFNLFETNIINLAIVIGILVYFGKGVLGKILGDRQAAIATEVKEAEERKQTAAARLADEQQKLAQAQEEAKRIISEAEVRAKQAREQILAQAQVEIERLKATAGQDTLAQEERVSLEVRQRIAELALEQVEAELAHRIAPNQSAQQQLIDRSLALLGGN</sequence>
<feature type="coiled-coil region" evidence="13">
    <location>
        <begin position="59"/>
        <end position="119"/>
    </location>
</feature>
<evidence type="ECO:0000256" key="2">
    <source>
        <dbReference type="ARBA" id="ARBA00022547"/>
    </source>
</evidence>
<keyword evidence="13" id="KW-0175">Coiled coil</keyword>
<keyword evidence="7 11" id="KW-0472">Membrane</keyword>
<evidence type="ECO:0000256" key="7">
    <source>
        <dbReference type="ARBA" id="ARBA00023136"/>
    </source>
</evidence>
<keyword evidence="3 11" id="KW-0812">Transmembrane</keyword>
<evidence type="ECO:0000256" key="6">
    <source>
        <dbReference type="ARBA" id="ARBA00023065"/>
    </source>
</evidence>
<dbReference type="GO" id="GO:0046933">
    <property type="term" value="F:proton-transporting ATP synthase activity, rotational mechanism"/>
    <property type="evidence" value="ECO:0007669"/>
    <property type="project" value="UniProtKB-UniRule"/>
</dbReference>
<name>A0AAE4JYL4_9CYAN</name>
<evidence type="ECO:0000256" key="5">
    <source>
        <dbReference type="ARBA" id="ARBA00022989"/>
    </source>
</evidence>
<keyword evidence="1 11" id="KW-0813">Transport</keyword>
<reference evidence="15" key="1">
    <citation type="submission" date="2023-07" db="EMBL/GenBank/DDBJ databases">
        <authorList>
            <person name="Luz R."/>
            <person name="Cordeiro R."/>
            <person name="Fonseca A."/>
            <person name="Goncalves V."/>
        </authorList>
    </citation>
    <scope>NUCLEOTIDE SEQUENCE [LARGE SCALE GENOMIC DNA]</scope>
    <source>
        <strain evidence="15">BACA0444</strain>
    </source>
</reference>
<evidence type="ECO:0000256" key="9">
    <source>
        <dbReference type="ARBA" id="ARBA00025198"/>
    </source>
</evidence>
<accession>A0AAE4JYL4</accession>
<comment type="similarity">
    <text evidence="11 12">Belongs to the ATPase B chain family.</text>
</comment>
<proteinExistence type="inferred from homology"/>
<evidence type="ECO:0000256" key="3">
    <source>
        <dbReference type="ARBA" id="ARBA00022692"/>
    </source>
</evidence>
<dbReference type="GO" id="GO:0031676">
    <property type="term" value="C:plasma membrane-derived thylakoid membrane"/>
    <property type="evidence" value="ECO:0007669"/>
    <property type="project" value="UniProtKB-SubCell"/>
</dbReference>
<dbReference type="PANTHER" id="PTHR34264">
    <property type="entry name" value="ATP SYNTHASE SUBUNIT B, CHLOROPLASTIC"/>
    <property type="match status" value="1"/>
</dbReference>
<feature type="transmembrane region" description="Helical" evidence="11">
    <location>
        <begin position="26"/>
        <end position="44"/>
    </location>
</feature>
<evidence type="ECO:0000313" key="14">
    <source>
        <dbReference type="EMBL" id="MDS3862303.1"/>
    </source>
</evidence>
<keyword evidence="2 11" id="KW-0138">CF(0)</keyword>
<comment type="subcellular location">
    <subcellularLocation>
        <location evidence="11">Cellular thylakoid membrane</location>
        <topology evidence="11">Single-pass membrane protein</topology>
    </subcellularLocation>
    <subcellularLocation>
        <location evidence="10">Endomembrane system</location>
        <topology evidence="10">Single-pass membrane protein</topology>
    </subcellularLocation>
</comment>